<name>A0A915JKZ4_ROMCU</name>
<accession>A0A915JKZ4</accession>
<protein>
    <submittedName>
        <fullName evidence="2">Uncharacterized protein</fullName>
    </submittedName>
</protein>
<evidence type="ECO:0000313" key="2">
    <source>
        <dbReference type="WBParaSite" id="nRc.2.0.1.t26773-RA"/>
    </source>
</evidence>
<organism evidence="1 2">
    <name type="scientific">Romanomermis culicivorax</name>
    <name type="common">Nematode worm</name>
    <dbReference type="NCBI Taxonomy" id="13658"/>
    <lineage>
        <taxon>Eukaryota</taxon>
        <taxon>Metazoa</taxon>
        <taxon>Ecdysozoa</taxon>
        <taxon>Nematoda</taxon>
        <taxon>Enoplea</taxon>
        <taxon>Dorylaimia</taxon>
        <taxon>Mermithida</taxon>
        <taxon>Mermithoidea</taxon>
        <taxon>Mermithidae</taxon>
        <taxon>Romanomermis</taxon>
    </lineage>
</organism>
<keyword evidence="1" id="KW-1185">Reference proteome</keyword>
<proteinExistence type="predicted"/>
<dbReference type="Proteomes" id="UP000887565">
    <property type="component" value="Unplaced"/>
</dbReference>
<evidence type="ECO:0000313" key="1">
    <source>
        <dbReference type="Proteomes" id="UP000887565"/>
    </source>
</evidence>
<sequence length="117" mass="12040">MAGLTDDGIVVTIEVEAVIARVTCVGVTRMAVVVDAMEVMSTANGDGAEVVIGSDIIIAGADTLGIVLVSIGAAGAIAATTVICGRLCKLLEFHWISAPQCNRLIHSSKSRQAYLNV</sequence>
<dbReference type="WBParaSite" id="nRc.2.0.1.t26773-RA">
    <property type="protein sequence ID" value="nRc.2.0.1.t26773-RA"/>
    <property type="gene ID" value="nRc.2.0.1.g26773"/>
</dbReference>
<dbReference type="AlphaFoldDB" id="A0A915JKZ4"/>
<reference evidence="2" key="1">
    <citation type="submission" date="2022-11" db="UniProtKB">
        <authorList>
            <consortium name="WormBaseParasite"/>
        </authorList>
    </citation>
    <scope>IDENTIFICATION</scope>
</reference>